<dbReference type="GO" id="GO:0003677">
    <property type="term" value="F:DNA binding"/>
    <property type="evidence" value="ECO:0007669"/>
    <property type="project" value="UniProtKB-KW"/>
</dbReference>
<dbReference type="InterPro" id="IPR001845">
    <property type="entry name" value="HTH_ArsR_DNA-bd_dom"/>
</dbReference>
<reference evidence="5 6" key="1">
    <citation type="submission" date="2020-08" db="EMBL/GenBank/DDBJ databases">
        <title>Genomic Encyclopedia of Type Strains, Phase IV (KMG-IV): sequencing the most valuable type-strain genomes for metagenomic binning, comparative biology and taxonomic classification.</title>
        <authorList>
            <person name="Goeker M."/>
        </authorList>
    </citation>
    <scope>NUCLEOTIDE SEQUENCE [LARGE SCALE GENOMIC DNA]</scope>
    <source>
        <strain evidence="5 6">YC6886</strain>
    </source>
</reference>
<evidence type="ECO:0000259" key="4">
    <source>
        <dbReference type="PROSITE" id="PS50987"/>
    </source>
</evidence>
<proteinExistence type="predicted"/>
<organism evidence="5 6">
    <name type="scientific">Haloferula luteola</name>
    <dbReference type="NCBI Taxonomy" id="595692"/>
    <lineage>
        <taxon>Bacteria</taxon>
        <taxon>Pseudomonadati</taxon>
        <taxon>Verrucomicrobiota</taxon>
        <taxon>Verrucomicrobiia</taxon>
        <taxon>Verrucomicrobiales</taxon>
        <taxon>Verrucomicrobiaceae</taxon>
        <taxon>Haloferula</taxon>
    </lineage>
</organism>
<dbReference type="InterPro" id="IPR036388">
    <property type="entry name" value="WH-like_DNA-bd_sf"/>
</dbReference>
<dbReference type="PRINTS" id="PR00778">
    <property type="entry name" value="HTHARSR"/>
</dbReference>
<dbReference type="RefSeq" id="WP_184015843.1">
    <property type="nucleotide sequence ID" value="NZ_JACHFD010000003.1"/>
</dbReference>
<dbReference type="Pfam" id="PF12840">
    <property type="entry name" value="HTH_20"/>
    <property type="match status" value="1"/>
</dbReference>
<dbReference type="Gene3D" id="1.10.10.10">
    <property type="entry name" value="Winged helix-like DNA-binding domain superfamily/Winged helix DNA-binding domain"/>
    <property type="match status" value="1"/>
</dbReference>
<dbReference type="SUPFAM" id="SSF46785">
    <property type="entry name" value="Winged helix' DNA-binding domain"/>
    <property type="match status" value="1"/>
</dbReference>
<accession>A0A840UXJ6</accession>
<sequence>MKALESDRLVQVIKALAHPTRLEIVQLLASGTQSVGALQAHVGGDLSTVSKHLTLMRKAGWIRCEKQGQQVIYQLACECLPTFLHCIQDIAASDSSCGCESESESCSL</sequence>
<protein>
    <submittedName>
        <fullName evidence="5">ArsR family transcriptional regulator</fullName>
    </submittedName>
</protein>
<comment type="caution">
    <text evidence="5">The sequence shown here is derived from an EMBL/GenBank/DDBJ whole genome shotgun (WGS) entry which is preliminary data.</text>
</comment>
<keyword evidence="3" id="KW-0804">Transcription</keyword>
<dbReference type="AlphaFoldDB" id="A0A840UXJ6"/>
<gene>
    <name evidence="5" type="ORF">HNR46_000720</name>
</gene>
<evidence type="ECO:0000256" key="1">
    <source>
        <dbReference type="ARBA" id="ARBA00023015"/>
    </source>
</evidence>
<dbReference type="EMBL" id="JACHFD010000003">
    <property type="protein sequence ID" value="MBB5350492.1"/>
    <property type="molecule type" value="Genomic_DNA"/>
</dbReference>
<dbReference type="InterPro" id="IPR051081">
    <property type="entry name" value="HTH_MetalResp_TranReg"/>
</dbReference>
<evidence type="ECO:0000313" key="5">
    <source>
        <dbReference type="EMBL" id="MBB5350492.1"/>
    </source>
</evidence>
<feature type="domain" description="HTH arsR-type" evidence="4">
    <location>
        <begin position="1"/>
        <end position="95"/>
    </location>
</feature>
<dbReference type="NCBIfam" id="NF033788">
    <property type="entry name" value="HTH_metalloreg"/>
    <property type="match status" value="1"/>
</dbReference>
<dbReference type="InterPro" id="IPR011991">
    <property type="entry name" value="ArsR-like_HTH"/>
</dbReference>
<dbReference type="InterPro" id="IPR036390">
    <property type="entry name" value="WH_DNA-bd_sf"/>
</dbReference>
<name>A0A840UXJ6_9BACT</name>
<keyword evidence="1" id="KW-0805">Transcription regulation</keyword>
<evidence type="ECO:0000313" key="6">
    <source>
        <dbReference type="Proteomes" id="UP000557717"/>
    </source>
</evidence>
<dbReference type="CDD" id="cd00090">
    <property type="entry name" value="HTH_ARSR"/>
    <property type="match status" value="1"/>
</dbReference>
<dbReference type="PROSITE" id="PS50987">
    <property type="entry name" value="HTH_ARSR_2"/>
    <property type="match status" value="1"/>
</dbReference>
<dbReference type="GO" id="GO:0003700">
    <property type="term" value="F:DNA-binding transcription factor activity"/>
    <property type="evidence" value="ECO:0007669"/>
    <property type="project" value="InterPro"/>
</dbReference>
<evidence type="ECO:0000256" key="2">
    <source>
        <dbReference type="ARBA" id="ARBA00023125"/>
    </source>
</evidence>
<dbReference type="PANTHER" id="PTHR33154:SF18">
    <property type="entry name" value="ARSENICAL RESISTANCE OPERON REPRESSOR"/>
    <property type="match status" value="1"/>
</dbReference>
<dbReference type="Proteomes" id="UP000557717">
    <property type="component" value="Unassembled WGS sequence"/>
</dbReference>
<keyword evidence="6" id="KW-1185">Reference proteome</keyword>
<dbReference type="PANTHER" id="PTHR33154">
    <property type="entry name" value="TRANSCRIPTIONAL REGULATOR, ARSR FAMILY"/>
    <property type="match status" value="1"/>
</dbReference>
<keyword evidence="2" id="KW-0238">DNA-binding</keyword>
<dbReference type="SMART" id="SM00418">
    <property type="entry name" value="HTH_ARSR"/>
    <property type="match status" value="1"/>
</dbReference>
<evidence type="ECO:0000256" key="3">
    <source>
        <dbReference type="ARBA" id="ARBA00023163"/>
    </source>
</evidence>